<feature type="region of interest" description="Disordered" evidence="1">
    <location>
        <begin position="184"/>
        <end position="237"/>
    </location>
</feature>
<gene>
    <name evidence="2" type="ORF">TWF696_006752</name>
</gene>
<evidence type="ECO:0000313" key="3">
    <source>
        <dbReference type="Proteomes" id="UP001375240"/>
    </source>
</evidence>
<organism evidence="2 3">
    <name type="scientific">Orbilia brochopaga</name>
    <dbReference type="NCBI Taxonomy" id="3140254"/>
    <lineage>
        <taxon>Eukaryota</taxon>
        <taxon>Fungi</taxon>
        <taxon>Dikarya</taxon>
        <taxon>Ascomycota</taxon>
        <taxon>Pezizomycotina</taxon>
        <taxon>Orbiliomycetes</taxon>
        <taxon>Orbiliales</taxon>
        <taxon>Orbiliaceae</taxon>
        <taxon>Orbilia</taxon>
    </lineage>
</organism>
<feature type="compositionally biased region" description="Basic and acidic residues" evidence="1">
    <location>
        <begin position="189"/>
        <end position="203"/>
    </location>
</feature>
<feature type="region of interest" description="Disordered" evidence="1">
    <location>
        <begin position="35"/>
        <end position="68"/>
    </location>
</feature>
<reference evidence="2 3" key="1">
    <citation type="submission" date="2019-10" db="EMBL/GenBank/DDBJ databases">
        <authorList>
            <person name="Palmer J.M."/>
        </authorList>
    </citation>
    <scope>NUCLEOTIDE SEQUENCE [LARGE SCALE GENOMIC DNA]</scope>
    <source>
        <strain evidence="2 3">TWF696</strain>
    </source>
</reference>
<comment type="caution">
    <text evidence="2">The sequence shown here is derived from an EMBL/GenBank/DDBJ whole genome shotgun (WGS) entry which is preliminary data.</text>
</comment>
<feature type="compositionally biased region" description="Acidic residues" evidence="1">
    <location>
        <begin position="209"/>
        <end position="223"/>
    </location>
</feature>
<dbReference type="EMBL" id="JAVHNQ010000005">
    <property type="protein sequence ID" value="KAK6346632.1"/>
    <property type="molecule type" value="Genomic_DNA"/>
</dbReference>
<dbReference type="Proteomes" id="UP001375240">
    <property type="component" value="Unassembled WGS sequence"/>
</dbReference>
<feature type="compositionally biased region" description="Basic and acidic residues" evidence="1">
    <location>
        <begin position="54"/>
        <end position="68"/>
    </location>
</feature>
<accession>A0AAV9UPS3</accession>
<name>A0AAV9UPS3_9PEZI</name>
<sequence>MQNTADADAASTSVIRPWSKESFWSKLKELMLPTSKDTQAHGIQKSNEGDGEPDFEREREHFSDFDDQGRWQGGGRIRGFRGITNAWKTFWQRGNGAGGLYDAIDLGLNTGEPDLPHRYEVSGTKEPYYLEGPGGRSDDWIRRTYEGLVTPANIYRIASGAPALYEALDYYYKYKSNRRITSRSISQTEARRSLEARSDEITPVRDSPPPDEYDEEDEEDEDGVEPRPTGSTWGSDITLADEPYERPLIEYSVLSPIDWAELRQRPDAVYTSLRLQCKSVDEILRSWKVNPGRLRYNKMPSSEQTNIEFPEYLEKQFPNPYWSFWKSKEEVKQAEDKARQILEGLMPRCYDCLCQLKRKRGIRGENLYRLVSKPAPGGRLCTNWYVALQCKVWARCSCEEFLDGSLIRAMRRVARLREYGLDENGDLLPEGGDNASGGNRGIFHRLGQGIKCFFGFGRSRGGGPADALSFDIAGPHEQYQVPGTKEPYYLEGRGGISDNWLYKNLISANALATASLIALDKYKSTGRSKFRKRSMSQIAGPALNARHIEHSQDYIDIWNWETGVQDIADFVFLCHFLQYDQIWPSHNQHRHTDQDWGFREELNIACAYAAWSLGHWGPLKFVQKLLPNDAQAEKEGSPSFLEWSKKNEAVISSLPPSN</sequence>
<keyword evidence="3" id="KW-1185">Reference proteome</keyword>
<evidence type="ECO:0000256" key="1">
    <source>
        <dbReference type="SAM" id="MobiDB-lite"/>
    </source>
</evidence>
<protein>
    <submittedName>
        <fullName evidence="2">Uncharacterized protein</fullName>
    </submittedName>
</protein>
<dbReference type="AlphaFoldDB" id="A0AAV9UPS3"/>
<proteinExistence type="predicted"/>
<evidence type="ECO:0000313" key="2">
    <source>
        <dbReference type="EMBL" id="KAK6346632.1"/>
    </source>
</evidence>